<evidence type="ECO:0000256" key="1">
    <source>
        <dbReference type="ARBA" id="ARBA00001165"/>
    </source>
</evidence>
<accession>A0A0G3HEG8</accession>
<dbReference type="PANTHER" id="PTHR30068:SF4">
    <property type="entry name" value="URONATE ISOMERASE"/>
    <property type="match status" value="1"/>
</dbReference>
<evidence type="ECO:0000256" key="3">
    <source>
        <dbReference type="ARBA" id="ARBA00008397"/>
    </source>
</evidence>
<dbReference type="NCBIfam" id="NF002794">
    <property type="entry name" value="PRK02925.1"/>
    <property type="match status" value="1"/>
</dbReference>
<keyword evidence="9" id="KW-1185">Reference proteome</keyword>
<evidence type="ECO:0000256" key="6">
    <source>
        <dbReference type="ARBA" id="ARBA00023235"/>
    </source>
</evidence>
<proteinExistence type="inferred from homology"/>
<evidence type="ECO:0000256" key="5">
    <source>
        <dbReference type="ARBA" id="ARBA00020555"/>
    </source>
</evidence>
<dbReference type="HAMAP" id="MF_00675">
    <property type="entry name" value="UxaC"/>
    <property type="match status" value="1"/>
</dbReference>
<dbReference type="InterPro" id="IPR003766">
    <property type="entry name" value="Uronate_isomerase"/>
</dbReference>
<dbReference type="EMBL" id="CP011546">
    <property type="protein sequence ID" value="AKK11731.1"/>
    <property type="molecule type" value="Genomic_DNA"/>
</dbReference>
<dbReference type="InterPro" id="IPR032466">
    <property type="entry name" value="Metal_Hydrolase"/>
</dbReference>
<evidence type="ECO:0000313" key="9">
    <source>
        <dbReference type="Proteomes" id="UP000035548"/>
    </source>
</evidence>
<organism evidence="8 9">
    <name type="scientific">Corynebacterium uterequi</name>
    <dbReference type="NCBI Taxonomy" id="1072256"/>
    <lineage>
        <taxon>Bacteria</taxon>
        <taxon>Bacillati</taxon>
        <taxon>Actinomycetota</taxon>
        <taxon>Actinomycetes</taxon>
        <taxon>Mycobacteriales</taxon>
        <taxon>Corynebacteriaceae</taxon>
        <taxon>Corynebacterium</taxon>
    </lineage>
</organism>
<dbReference type="STRING" id="1072256.CUTER_08755"/>
<dbReference type="KEGG" id="cut:CUTER_08755"/>
<dbReference type="UniPathway" id="UPA00246"/>
<dbReference type="PATRIC" id="fig|1072256.5.peg.1731"/>
<name>A0A0G3HEG8_9CORY</name>
<gene>
    <name evidence="7 8" type="primary">uxaC</name>
    <name evidence="8" type="ORF">CUTER_08755</name>
</gene>
<reference evidence="8 9" key="1">
    <citation type="journal article" date="2015" name="Genome Announc.">
        <title>Virulence Factor Genes Detected in the Complete Genome Sequence of Corynebacterium uterequi DSM 45634, Isolated from the Uterus of a Maiden Mare.</title>
        <authorList>
            <person name="Ruckert C."/>
            <person name="Kriete M."/>
            <person name="Jaenicke S."/>
            <person name="Winkler A."/>
            <person name="Tauch A."/>
        </authorList>
    </citation>
    <scope>NUCLEOTIDE SEQUENCE [LARGE SCALE GENOMIC DNA]</scope>
    <source>
        <strain evidence="8 9">DSM 45634</strain>
    </source>
</reference>
<dbReference type="Gene3D" id="3.20.20.140">
    <property type="entry name" value="Metal-dependent hydrolases"/>
    <property type="match status" value="1"/>
</dbReference>
<dbReference type="SUPFAM" id="SSF51556">
    <property type="entry name" value="Metallo-dependent hydrolases"/>
    <property type="match status" value="1"/>
</dbReference>
<dbReference type="PANTHER" id="PTHR30068">
    <property type="entry name" value="URONATE ISOMERASE"/>
    <property type="match status" value="1"/>
</dbReference>
<dbReference type="Pfam" id="PF02614">
    <property type="entry name" value="UxaC"/>
    <property type="match status" value="1"/>
</dbReference>
<evidence type="ECO:0000256" key="2">
    <source>
        <dbReference type="ARBA" id="ARBA00004892"/>
    </source>
</evidence>
<keyword evidence="6 7" id="KW-0413">Isomerase</keyword>
<comment type="similarity">
    <text evidence="3 7">Belongs to the metallo-dependent hydrolases superfamily. Uronate isomerase family.</text>
</comment>
<protein>
    <recommendedName>
        <fullName evidence="5 7">Uronate isomerase</fullName>
        <ecNumber evidence="4 7">5.3.1.12</ecNumber>
    </recommendedName>
    <alternativeName>
        <fullName evidence="7">Glucuronate isomerase</fullName>
    </alternativeName>
    <alternativeName>
        <fullName evidence="7">Uronic isomerase</fullName>
    </alternativeName>
</protein>
<dbReference type="GO" id="GO:0042840">
    <property type="term" value="P:D-glucuronate catabolic process"/>
    <property type="evidence" value="ECO:0007669"/>
    <property type="project" value="TreeGrafter"/>
</dbReference>
<evidence type="ECO:0000256" key="4">
    <source>
        <dbReference type="ARBA" id="ARBA00012546"/>
    </source>
</evidence>
<dbReference type="AlphaFoldDB" id="A0A0G3HEG8"/>
<dbReference type="Gene3D" id="1.10.2020.10">
    <property type="entry name" value="uronate isomerase, domain 2, chain A"/>
    <property type="match status" value="1"/>
</dbReference>
<evidence type="ECO:0000313" key="8">
    <source>
        <dbReference type="EMBL" id="AKK11731.1"/>
    </source>
</evidence>
<evidence type="ECO:0000256" key="7">
    <source>
        <dbReference type="HAMAP-Rule" id="MF_00675"/>
    </source>
</evidence>
<dbReference type="Proteomes" id="UP000035548">
    <property type="component" value="Chromosome"/>
</dbReference>
<comment type="catalytic activity">
    <reaction evidence="1 7">
        <text>D-glucuronate = D-fructuronate</text>
        <dbReference type="Rhea" id="RHEA:13049"/>
        <dbReference type="ChEBI" id="CHEBI:58720"/>
        <dbReference type="ChEBI" id="CHEBI:59863"/>
        <dbReference type="EC" id="5.3.1.12"/>
    </reaction>
</comment>
<dbReference type="EC" id="5.3.1.12" evidence="4 7"/>
<reference evidence="9" key="2">
    <citation type="submission" date="2015-05" db="EMBL/GenBank/DDBJ databases">
        <title>Complete genome sequence of Corynebacterium uterequi DSM 45634, isolated from the uterus of a maiden mare.</title>
        <authorList>
            <person name="Ruckert C."/>
            <person name="Albersmeier A."/>
            <person name="Winkler A."/>
            <person name="Tauch A."/>
        </authorList>
    </citation>
    <scope>NUCLEOTIDE SEQUENCE [LARGE SCALE GENOMIC DNA]</scope>
    <source>
        <strain evidence="9">DSM 45634</strain>
    </source>
</reference>
<dbReference type="GO" id="GO:0008880">
    <property type="term" value="F:glucuronate isomerase activity"/>
    <property type="evidence" value="ECO:0007669"/>
    <property type="project" value="UniProtKB-UniRule"/>
</dbReference>
<comment type="catalytic activity">
    <reaction evidence="7">
        <text>aldehydo-D-galacturonate = keto-D-tagaturonate</text>
        <dbReference type="Rhea" id="RHEA:27702"/>
        <dbReference type="ChEBI" id="CHEBI:12952"/>
        <dbReference type="ChEBI" id="CHEBI:17886"/>
    </reaction>
</comment>
<sequence>MRIMSTSHAANPDRLLPADPGTRDIARRLLASVEDLPIISPHGHLDPTMFTTNDPFPNPTQLLISPDHYLCRVLRSAGYEMSQLGVGGHECDPREAWRIFCSNWGLYAGTATGYWVEQEFEHVFGINPDRISGKNADDLYDELSEVLKRPDFRPRALAEEFNLEVLATTDDPLDDLAPHKELRDDASFTTRMLPTFRPDAYTKMYKPEFAANVEKLIAVAGDGKTGYEGYLQALRNRRQYFIEAGATSSDHGTHNADTTPLDADEAQRLLDKGLKGEATFEEALAFEANMTYRFAEMAQDDGLVMTLHPGVYRNHSESAFAKYGADTGHDIPFKMEYTNGLRPLLSAFGENKDFNFVIFTIDETTYSREIAPLAGYYPAVYAGAPWWFIDEIDAMNRFRQYTTGTTGFSRYSGFIDDTRAYCSIPARHNTSRRVEANYLARLVAEHRLTEDRAAEIIVDLIDASPRRVFKL</sequence>
<comment type="pathway">
    <text evidence="2 7">Carbohydrate metabolism; pentose and glucuronate interconversion.</text>
</comment>
<dbReference type="GO" id="GO:0019698">
    <property type="term" value="P:D-galacturonate catabolic process"/>
    <property type="evidence" value="ECO:0007669"/>
    <property type="project" value="TreeGrafter"/>
</dbReference>